<reference evidence="2 3" key="1">
    <citation type="submission" date="2021-06" db="EMBL/GenBank/DDBJ databases">
        <title>Bacillus sp. RD4P76, an endophyte from a halophyte.</title>
        <authorList>
            <person name="Sun J.-Q."/>
        </authorList>
    </citation>
    <scope>NUCLEOTIDE SEQUENCE [LARGE SCALE GENOMIC DNA]</scope>
    <source>
        <strain evidence="2 3">JCM 17098</strain>
    </source>
</reference>
<accession>A0ABS6JX04</accession>
<comment type="caution">
    <text evidence="2">The sequence shown here is derived from an EMBL/GenBank/DDBJ whole genome shotgun (WGS) entry which is preliminary data.</text>
</comment>
<protein>
    <submittedName>
        <fullName evidence="2">HK97 gp10 family phage protein</fullName>
    </submittedName>
</protein>
<evidence type="ECO:0000256" key="1">
    <source>
        <dbReference type="SAM" id="MobiDB-lite"/>
    </source>
</evidence>
<evidence type="ECO:0000313" key="2">
    <source>
        <dbReference type="EMBL" id="MBU9723122.1"/>
    </source>
</evidence>
<dbReference type="Proteomes" id="UP000790580">
    <property type="component" value="Unassembled WGS sequence"/>
</dbReference>
<dbReference type="NCBIfam" id="TIGR01725">
    <property type="entry name" value="phge_HK97_gp10"/>
    <property type="match status" value="1"/>
</dbReference>
<name>A0ABS6JX04_9BACI</name>
<sequence length="143" mass="15654">MAKASIKMPDDFLLKVSSLAGKTDEIIPRVLQEGGEVVKTRVKSNLEAVVGKNLKEDPRSTGELINALGVTPAGVDRKGEYNVKVGFDEPRRDGVSNAKLANILEHGKSGQPPKPFLRPARNSSRKPAIEVMKQKLDEEIRKL</sequence>
<feature type="region of interest" description="Disordered" evidence="1">
    <location>
        <begin position="105"/>
        <end position="131"/>
    </location>
</feature>
<proteinExistence type="predicted"/>
<gene>
    <name evidence="2" type="ORF">KS407_17010</name>
</gene>
<organism evidence="2 3">
    <name type="scientific">Evansella alkalicola</name>
    <dbReference type="NCBI Taxonomy" id="745819"/>
    <lineage>
        <taxon>Bacteria</taxon>
        <taxon>Bacillati</taxon>
        <taxon>Bacillota</taxon>
        <taxon>Bacilli</taxon>
        <taxon>Bacillales</taxon>
        <taxon>Bacillaceae</taxon>
        <taxon>Evansella</taxon>
    </lineage>
</organism>
<dbReference type="RefSeq" id="WP_088076863.1">
    <property type="nucleotide sequence ID" value="NZ_JAHQCR010000070.1"/>
</dbReference>
<dbReference type="EMBL" id="JAHQCR010000070">
    <property type="protein sequence ID" value="MBU9723122.1"/>
    <property type="molecule type" value="Genomic_DNA"/>
</dbReference>
<evidence type="ECO:0000313" key="3">
    <source>
        <dbReference type="Proteomes" id="UP000790580"/>
    </source>
</evidence>
<keyword evidence="3" id="KW-1185">Reference proteome</keyword>
<dbReference type="InterPro" id="IPR010064">
    <property type="entry name" value="HK97-gp10_tail"/>
</dbReference>
<dbReference type="Pfam" id="PF04883">
    <property type="entry name" value="HK97-gp10_like"/>
    <property type="match status" value="1"/>
</dbReference>